<dbReference type="Pfam" id="PF13744">
    <property type="entry name" value="HTH_37"/>
    <property type="match status" value="1"/>
</dbReference>
<proteinExistence type="predicted"/>
<feature type="domain" description="HTH cro/C1-type" evidence="1">
    <location>
        <begin position="34"/>
        <end position="89"/>
    </location>
</feature>
<dbReference type="CDD" id="cd00093">
    <property type="entry name" value="HTH_XRE"/>
    <property type="match status" value="1"/>
</dbReference>
<dbReference type="GO" id="GO:0003677">
    <property type="term" value="F:DNA binding"/>
    <property type="evidence" value="ECO:0007669"/>
    <property type="project" value="InterPro"/>
</dbReference>
<evidence type="ECO:0000313" key="3">
    <source>
        <dbReference type="Proteomes" id="UP000197153"/>
    </source>
</evidence>
<dbReference type="KEGG" id="nao:Y958_21015"/>
<evidence type="ECO:0000313" key="2">
    <source>
        <dbReference type="EMBL" id="ASG23307.1"/>
    </source>
</evidence>
<dbReference type="PROSITE" id="PS50943">
    <property type="entry name" value="HTH_CROC1"/>
    <property type="match status" value="1"/>
</dbReference>
<dbReference type="InterPro" id="IPR039554">
    <property type="entry name" value="HigA2-like_HTH"/>
</dbReference>
<dbReference type="SUPFAM" id="SSF47413">
    <property type="entry name" value="lambda repressor-like DNA-binding domains"/>
    <property type="match status" value="1"/>
</dbReference>
<dbReference type="EMBL" id="CP022111">
    <property type="protein sequence ID" value="ASG23307.1"/>
    <property type="molecule type" value="Genomic_DNA"/>
</dbReference>
<evidence type="ECO:0000259" key="1">
    <source>
        <dbReference type="PROSITE" id="PS50943"/>
    </source>
</evidence>
<keyword evidence="3" id="KW-1185">Reference proteome</keyword>
<protein>
    <submittedName>
        <fullName evidence="2">Transcriptional regulator</fullName>
    </submittedName>
</protein>
<organism evidence="2 3">
    <name type="scientific">Nitrospirillum viridazoti CBAmc</name>
    <dbReference type="NCBI Taxonomy" id="1441467"/>
    <lineage>
        <taxon>Bacteria</taxon>
        <taxon>Pseudomonadati</taxon>
        <taxon>Pseudomonadota</taxon>
        <taxon>Alphaproteobacteria</taxon>
        <taxon>Rhodospirillales</taxon>
        <taxon>Azospirillaceae</taxon>
        <taxon>Nitrospirillum</taxon>
        <taxon>Nitrospirillum viridazoti</taxon>
    </lineage>
</organism>
<sequence>MSNDVMVSSGNIFADLGLPDPEIRQVKAEIASRISDVIEERKLTQAQAAQILGIDQPKVSALVRGKLSGFTLDRLLRFLNDLDVDVEIRLTPAKGKAHTAVAA</sequence>
<reference evidence="2 3" key="1">
    <citation type="submission" date="2017-06" db="EMBL/GenBank/DDBJ databases">
        <title>Complete genome sequence of Nitrospirillum amazonense strain CBAmC, an endophytic nitrogen-fixing and plant growth-promoting bacterium, isolated from sugarcane.</title>
        <authorList>
            <person name="Schwab S."/>
            <person name="dos Santos Teixeira K.R."/>
            <person name="Simoes Araujo J.L."/>
            <person name="Soares Vidal M."/>
            <person name="Borges de Freitas H.R."/>
            <person name="Rivello Crivelaro A.L."/>
            <person name="Bueno de Camargo Nunes A."/>
            <person name="dos Santos C.M."/>
            <person name="Palmeira da Silva Rosa D."/>
            <person name="da Silva Padilha D."/>
            <person name="da Silva E."/>
            <person name="Araujo Terra L."/>
            <person name="Soares Mendes V."/>
            <person name="Farinelli L."/>
            <person name="Magalhaes Cruz L."/>
            <person name="Baldani J.I."/>
        </authorList>
    </citation>
    <scope>NUCLEOTIDE SEQUENCE [LARGE SCALE GENOMIC DNA]</scope>
    <source>
        <strain evidence="2 3">CBAmC</strain>
    </source>
</reference>
<name>A0A248JX64_9PROT</name>
<gene>
    <name evidence="2" type="ORF">Y958_21015</name>
</gene>
<accession>A0A248JX64</accession>
<dbReference type="InterPro" id="IPR010982">
    <property type="entry name" value="Lambda_DNA-bd_dom_sf"/>
</dbReference>
<dbReference type="AlphaFoldDB" id="A0A248JX64"/>
<dbReference type="InterPro" id="IPR001387">
    <property type="entry name" value="Cro/C1-type_HTH"/>
</dbReference>
<dbReference type="Proteomes" id="UP000197153">
    <property type="component" value="Chromosome 2"/>
</dbReference>
<dbReference type="Gene3D" id="1.10.260.40">
    <property type="entry name" value="lambda repressor-like DNA-binding domains"/>
    <property type="match status" value="1"/>
</dbReference>
<dbReference type="SMART" id="SM00530">
    <property type="entry name" value="HTH_XRE"/>
    <property type="match status" value="1"/>
</dbReference>